<reference evidence="2 3" key="1">
    <citation type="submission" date="2014-04" db="EMBL/GenBank/DDBJ databases">
        <title>Aquimarina sp. 22II-S11-z7 Genome Sequencing.</title>
        <authorList>
            <person name="Lai Q."/>
        </authorList>
    </citation>
    <scope>NUCLEOTIDE SEQUENCE [LARGE SCALE GENOMIC DNA]</scope>
    <source>
        <strain evidence="2 3">22II-S11-z7</strain>
    </source>
</reference>
<keyword evidence="3" id="KW-1185">Reference proteome</keyword>
<feature type="transmembrane region" description="Helical" evidence="1">
    <location>
        <begin position="36"/>
        <end position="57"/>
    </location>
</feature>
<dbReference type="eggNOG" id="ENOG5032K5N">
    <property type="taxonomic scope" value="Bacteria"/>
</dbReference>
<evidence type="ECO:0000256" key="1">
    <source>
        <dbReference type="SAM" id="Phobius"/>
    </source>
</evidence>
<dbReference type="Proteomes" id="UP000023541">
    <property type="component" value="Unassembled WGS sequence"/>
</dbReference>
<organism evidence="2 3">
    <name type="scientific">Aquimarina atlantica</name>
    <dbReference type="NCBI Taxonomy" id="1317122"/>
    <lineage>
        <taxon>Bacteria</taxon>
        <taxon>Pseudomonadati</taxon>
        <taxon>Bacteroidota</taxon>
        <taxon>Flavobacteriia</taxon>
        <taxon>Flavobacteriales</taxon>
        <taxon>Flavobacteriaceae</taxon>
        <taxon>Aquimarina</taxon>
    </lineage>
</organism>
<keyword evidence="1" id="KW-0812">Transmembrane</keyword>
<evidence type="ECO:0000313" key="2">
    <source>
        <dbReference type="EMBL" id="EZH75061.1"/>
    </source>
</evidence>
<dbReference type="AlphaFoldDB" id="A0A023BYE1"/>
<accession>A0A023BYE1</accession>
<dbReference type="STRING" id="1317122.ATO12_10065"/>
<dbReference type="RefSeq" id="WP_034240160.1">
    <property type="nucleotide sequence ID" value="NZ_AQRA01000002.1"/>
</dbReference>
<keyword evidence="1" id="KW-1133">Transmembrane helix</keyword>
<dbReference type="EMBL" id="AQRA01000002">
    <property type="protein sequence ID" value="EZH75061.1"/>
    <property type="molecule type" value="Genomic_DNA"/>
</dbReference>
<name>A0A023BYE1_9FLAO</name>
<proteinExistence type="predicted"/>
<protein>
    <submittedName>
        <fullName evidence="2">Uncharacterized protein</fullName>
    </submittedName>
</protein>
<dbReference type="OrthoDB" id="1164883at2"/>
<gene>
    <name evidence="2" type="ORF">ATO12_10065</name>
</gene>
<evidence type="ECO:0000313" key="3">
    <source>
        <dbReference type="Proteomes" id="UP000023541"/>
    </source>
</evidence>
<sequence length="67" mass="7774">MKRVVIILLVFLVVIWSSFIVWELQITKWEKTITGPAIRVDLVLILPILIGITIYVIDQIITISKRK</sequence>
<keyword evidence="1" id="KW-0472">Membrane</keyword>
<comment type="caution">
    <text evidence="2">The sequence shown here is derived from an EMBL/GenBank/DDBJ whole genome shotgun (WGS) entry which is preliminary data.</text>
</comment>